<evidence type="ECO:0000313" key="3">
    <source>
        <dbReference type="Proteomes" id="UP000199013"/>
    </source>
</evidence>
<protein>
    <submittedName>
        <fullName evidence="2">Uncharacterized protein</fullName>
    </submittedName>
</protein>
<organism evidence="2 3">
    <name type="scientific">Candidatus Protofrankia californiensis</name>
    <dbReference type="NCBI Taxonomy" id="1839754"/>
    <lineage>
        <taxon>Bacteria</taxon>
        <taxon>Bacillati</taxon>
        <taxon>Actinomycetota</taxon>
        <taxon>Actinomycetes</taxon>
        <taxon>Frankiales</taxon>
        <taxon>Frankiaceae</taxon>
        <taxon>Protofrankia</taxon>
    </lineage>
</organism>
<keyword evidence="3" id="KW-1185">Reference proteome</keyword>
<proteinExistence type="predicted"/>
<gene>
    <name evidence="2" type="ORF">FDG2_0721</name>
</gene>
<dbReference type="Proteomes" id="UP000199013">
    <property type="component" value="Unassembled WGS sequence"/>
</dbReference>
<reference evidence="3" key="1">
    <citation type="submission" date="2016-02" db="EMBL/GenBank/DDBJ databases">
        <authorList>
            <person name="Wibberg D."/>
        </authorList>
    </citation>
    <scope>NUCLEOTIDE SEQUENCE [LARGE SCALE GENOMIC DNA]</scope>
</reference>
<feature type="region of interest" description="Disordered" evidence="1">
    <location>
        <begin position="94"/>
        <end position="118"/>
    </location>
</feature>
<accession>A0A1C3NU73</accession>
<sequence>MTPDELVQTLDRIGTGAGQQNYGGTVRESLRVSQEAYNAAAAARDAAARVEAGLAHLAGGTVQPQPLTVDDVLAAIGRASDTRALLAIVTAASSPGSAPCCQPPHPPPDEELHAPARP</sequence>
<evidence type="ECO:0000313" key="2">
    <source>
        <dbReference type="EMBL" id="SBW18565.1"/>
    </source>
</evidence>
<feature type="compositionally biased region" description="Basic and acidic residues" evidence="1">
    <location>
        <begin position="107"/>
        <end position="118"/>
    </location>
</feature>
<name>A0A1C3NU73_9ACTN</name>
<dbReference type="AlphaFoldDB" id="A0A1C3NU73"/>
<evidence type="ECO:0000256" key="1">
    <source>
        <dbReference type="SAM" id="MobiDB-lite"/>
    </source>
</evidence>
<dbReference type="EMBL" id="FLUV01000290">
    <property type="protein sequence ID" value="SBW18565.1"/>
    <property type="molecule type" value="Genomic_DNA"/>
</dbReference>